<dbReference type="AlphaFoldDB" id="A0A0A2G9P0"/>
<evidence type="ECO:0000256" key="3">
    <source>
        <dbReference type="ARBA" id="ARBA00022807"/>
    </source>
</evidence>
<dbReference type="NCBIfam" id="TIGR04183">
    <property type="entry name" value="Por_Secre_tail"/>
    <property type="match status" value="1"/>
</dbReference>
<dbReference type="NCBIfam" id="NF038128">
    <property type="entry name" value="choice_anch_J"/>
    <property type="match status" value="1"/>
</dbReference>
<gene>
    <name evidence="7" type="ORF">HQ36_01455</name>
</gene>
<dbReference type="InterPro" id="IPR026444">
    <property type="entry name" value="Secre_tail"/>
</dbReference>
<dbReference type="CDD" id="cd00146">
    <property type="entry name" value="PKD"/>
    <property type="match status" value="1"/>
</dbReference>
<evidence type="ECO:0000256" key="5">
    <source>
        <dbReference type="SAM" id="SignalP"/>
    </source>
</evidence>
<dbReference type="SUPFAM" id="SSF52833">
    <property type="entry name" value="Thioredoxin-like"/>
    <property type="match status" value="1"/>
</dbReference>
<name>A0A0A2G9P0_9PORP</name>
<protein>
    <recommendedName>
        <fullName evidence="6">PKD domain-containing protein</fullName>
    </recommendedName>
</protein>
<dbReference type="SUPFAM" id="SSF49299">
    <property type="entry name" value="PKD domain"/>
    <property type="match status" value="1"/>
</dbReference>
<dbReference type="SMART" id="SM00089">
    <property type="entry name" value="PKD"/>
    <property type="match status" value="1"/>
</dbReference>
<evidence type="ECO:0000256" key="2">
    <source>
        <dbReference type="ARBA" id="ARBA00022670"/>
    </source>
</evidence>
<evidence type="ECO:0000259" key="6">
    <source>
        <dbReference type="PROSITE" id="PS50093"/>
    </source>
</evidence>
<feature type="chain" id="PRO_5001999156" description="PKD domain-containing protein" evidence="5">
    <location>
        <begin position="21"/>
        <end position="565"/>
    </location>
</feature>
<dbReference type="InterPro" id="IPR013783">
    <property type="entry name" value="Ig-like_fold"/>
</dbReference>
<dbReference type="InterPro" id="IPR035986">
    <property type="entry name" value="PKD_dom_sf"/>
</dbReference>
<dbReference type="Pfam" id="PF18911">
    <property type="entry name" value="PKD_4"/>
    <property type="match status" value="1"/>
</dbReference>
<keyword evidence="3" id="KW-0378">Hydrolase</keyword>
<sequence>MKHIYSFLIGVLLTICSAGAQSAPSKGITAQYEDYSWKPLTGNYVATDYKGVTHDIQAYLAEGKCVLIDFSATNCEPCWKLHQQGYLEKYHNLFGPNGTEMQRLVVLWVEVYGAPWDKIKDPYKDWTKIHNSTDDVSYPILSEREMDKKLGIQFNSVPSVFLISPHNEYTEIYQTGILYSETRLKELINACPKLPQAPKAVQAYALETAYTGEQIAWTPIYESIAPITSYAWTFEGANTPSSSEQNPVAVWDTPGTYKVQLTLQNIKGSTTAERTYTVLDRKSSTLPINEDAENGTLPKGWRTWEEDGDFKSWSNLKMDLDRLGLTIPENYKGGYNSPLCWVSWSFYPTSGTVAPNGGFNLKGTNVAAQNWLISPPISIPEKAVKASISYTTNRYFLSKPDHYQLLASTESTLASHFTHVLKEGQVTHSKEWQNETIDLMPFKGKTVTLAFVHKRMGNTSSLSPGSSFLLDNIKIEVEVSSATLPALPEEEVSIFPTESSTQITVRTPEKSQVRIFDPCGKLLYYTESASEEFTLNVTDWQTGRYFVQVVTPDKQATAQSFYVKH</sequence>
<dbReference type="GO" id="GO:0008234">
    <property type="term" value="F:cysteine-type peptidase activity"/>
    <property type="evidence" value="ECO:0007669"/>
    <property type="project" value="UniProtKB-KW"/>
</dbReference>
<dbReference type="Gene3D" id="3.40.30.10">
    <property type="entry name" value="Glutaredoxin"/>
    <property type="match status" value="1"/>
</dbReference>
<evidence type="ECO:0000256" key="1">
    <source>
        <dbReference type="ARBA" id="ARBA00006067"/>
    </source>
</evidence>
<reference evidence="7 8" key="1">
    <citation type="submission" date="2014-08" db="EMBL/GenBank/DDBJ databases">
        <title>Porphyromonas gingivicanis strain:COT-022_OH1391 Genome sequencing.</title>
        <authorList>
            <person name="Wallis C."/>
            <person name="Deusch O."/>
            <person name="O'Flynn C."/>
            <person name="Davis I."/>
            <person name="Jospin G."/>
            <person name="Darling A.E."/>
            <person name="Coil D.A."/>
            <person name="Alexiev A."/>
            <person name="Horsfall A."/>
            <person name="Kirkwood N."/>
            <person name="Harris S."/>
            <person name="Eisen J.A."/>
        </authorList>
    </citation>
    <scope>NUCLEOTIDE SEQUENCE [LARGE SCALE GENOMIC DNA]</scope>
    <source>
        <strain evidence="8">COT-022 OH1391</strain>
    </source>
</reference>
<dbReference type="InterPro" id="IPR011628">
    <property type="entry name" value="Cleaved_adhesin"/>
</dbReference>
<evidence type="ECO:0000313" key="7">
    <source>
        <dbReference type="EMBL" id="KGN99152.1"/>
    </source>
</evidence>
<accession>A0A0A2G9P0</accession>
<feature type="domain" description="PKD" evidence="6">
    <location>
        <begin position="226"/>
        <end position="278"/>
    </location>
</feature>
<dbReference type="STRING" id="266762.HQ36_01455"/>
<dbReference type="InterPro" id="IPR000601">
    <property type="entry name" value="PKD_dom"/>
</dbReference>
<dbReference type="Gene3D" id="2.60.120.200">
    <property type="match status" value="1"/>
</dbReference>
<dbReference type="InterPro" id="IPR036249">
    <property type="entry name" value="Thioredoxin-like_sf"/>
</dbReference>
<evidence type="ECO:0000313" key="8">
    <source>
        <dbReference type="Proteomes" id="UP000030134"/>
    </source>
</evidence>
<dbReference type="EMBL" id="JQZW01000002">
    <property type="protein sequence ID" value="KGN99152.1"/>
    <property type="molecule type" value="Genomic_DNA"/>
</dbReference>
<keyword evidence="5" id="KW-0732">Signal</keyword>
<organism evidence="7 8">
    <name type="scientific">Porphyromonas gingivicanis</name>
    <dbReference type="NCBI Taxonomy" id="266762"/>
    <lineage>
        <taxon>Bacteria</taxon>
        <taxon>Pseudomonadati</taxon>
        <taxon>Bacteroidota</taxon>
        <taxon>Bacteroidia</taxon>
        <taxon>Bacteroidales</taxon>
        <taxon>Porphyromonadaceae</taxon>
        <taxon>Porphyromonas</taxon>
    </lineage>
</organism>
<keyword evidence="2" id="KW-0645">Protease</keyword>
<dbReference type="RefSeq" id="WP_036882813.1">
    <property type="nucleotide sequence ID" value="NZ_JQZW01000002.1"/>
</dbReference>
<feature type="signal peptide" evidence="5">
    <location>
        <begin position="1"/>
        <end position="20"/>
    </location>
</feature>
<keyword evidence="4" id="KW-0843">Virulence</keyword>
<dbReference type="InterPro" id="IPR022409">
    <property type="entry name" value="PKD/Chitinase_dom"/>
</dbReference>
<keyword evidence="8" id="KW-1185">Reference proteome</keyword>
<dbReference type="Gene3D" id="2.60.40.10">
    <property type="entry name" value="Immunoglobulins"/>
    <property type="match status" value="1"/>
</dbReference>
<dbReference type="GO" id="GO:0006508">
    <property type="term" value="P:proteolysis"/>
    <property type="evidence" value="ECO:0007669"/>
    <property type="project" value="UniProtKB-KW"/>
</dbReference>
<dbReference type="Pfam" id="PF07675">
    <property type="entry name" value="Cleaved_Adhesin"/>
    <property type="match status" value="1"/>
</dbReference>
<dbReference type="PROSITE" id="PS50093">
    <property type="entry name" value="PKD"/>
    <property type="match status" value="1"/>
</dbReference>
<comment type="caution">
    <text evidence="7">The sequence shown here is derived from an EMBL/GenBank/DDBJ whole genome shotgun (WGS) entry which is preliminary data.</text>
</comment>
<proteinExistence type="inferred from homology"/>
<dbReference type="Proteomes" id="UP000030134">
    <property type="component" value="Unassembled WGS sequence"/>
</dbReference>
<keyword evidence="3" id="KW-0788">Thiol protease</keyword>
<evidence type="ECO:0000256" key="4">
    <source>
        <dbReference type="ARBA" id="ARBA00023026"/>
    </source>
</evidence>
<comment type="similarity">
    <text evidence="1">Belongs to the peptidase C25 family.</text>
</comment>
<dbReference type="OrthoDB" id="1011839at2"/>